<dbReference type="InterPro" id="IPR042094">
    <property type="entry name" value="T2SS_GspF_sf"/>
</dbReference>
<feature type="transmembrane region" description="Helical" evidence="8">
    <location>
        <begin position="368"/>
        <end position="388"/>
    </location>
</feature>
<evidence type="ECO:0000256" key="1">
    <source>
        <dbReference type="ARBA" id="ARBA00004429"/>
    </source>
</evidence>
<evidence type="ECO:0000259" key="9">
    <source>
        <dbReference type="Pfam" id="PF00482"/>
    </source>
</evidence>
<dbReference type="PRINTS" id="PR00812">
    <property type="entry name" value="BCTERIALGSPF"/>
</dbReference>
<evidence type="ECO:0000256" key="3">
    <source>
        <dbReference type="ARBA" id="ARBA00022475"/>
    </source>
</evidence>
<dbReference type="Gene3D" id="1.20.81.30">
    <property type="entry name" value="Type II secretion system (T2SS), domain F"/>
    <property type="match status" value="2"/>
</dbReference>
<feature type="domain" description="Type II secretion system protein GspF" evidence="9">
    <location>
        <begin position="63"/>
        <end position="186"/>
    </location>
</feature>
<gene>
    <name evidence="10" type="ORF">ABNW52_15985</name>
</gene>
<dbReference type="PANTHER" id="PTHR30012:SF7">
    <property type="entry name" value="PROTEIN TRANSPORT PROTEIN HOFC HOMOLOG"/>
    <property type="match status" value="1"/>
</dbReference>
<comment type="subcellular location">
    <subcellularLocation>
        <location evidence="1">Cell inner membrane</location>
        <topology evidence="1">Multi-pass membrane protein</topology>
    </subcellularLocation>
</comment>
<dbReference type="Proteomes" id="UP001433638">
    <property type="component" value="Unassembled WGS sequence"/>
</dbReference>
<dbReference type="EMBL" id="JBEFLD010000009">
    <property type="protein sequence ID" value="MEQ6292115.1"/>
    <property type="molecule type" value="Genomic_DNA"/>
</dbReference>
<keyword evidence="3" id="KW-1003">Cell membrane</keyword>
<dbReference type="PANTHER" id="PTHR30012">
    <property type="entry name" value="GENERAL SECRETION PATHWAY PROTEIN"/>
    <property type="match status" value="1"/>
</dbReference>
<dbReference type="InterPro" id="IPR018076">
    <property type="entry name" value="T2SS_GspF_dom"/>
</dbReference>
<feature type="transmembrane region" description="Helical" evidence="8">
    <location>
        <begin position="215"/>
        <end position="236"/>
    </location>
</feature>
<sequence>MQFEIKAVDRIGKIQLLTLDAASDDDALRQADAQGYAVLTIKRQSGSSLLSGKKHTGFQLNLFTQELLALLAAGLVLVEAIETLNEKEQRAESRQILLQIVGLLKEGKSFSDALQFYPAIFPALYIATVRASEKTGDLQQALKRYAAYQEQADLVKKKLVNASIYPALLILMGSLVFLFLLGYVVPRFSRVYEAVGSELPLFSRLLLQWGQFIEGHALTLLLLVLAALVLLVQLLSRPGVRRWLLDRLWQLPVLGVHMHLYQLARFYRMLGMLLVSGIPVVPALGMVAGLLQFSMSDRLQQVAAQIAEGKPLSQAMHGNDLTTPVVLRMLRVGEKSGQMGAMMEHIAKFYEDEIAMTVERFTRLFEPVLMAFIGLLIGAVVVLMYLPIFELAGSIR</sequence>
<evidence type="ECO:0000313" key="11">
    <source>
        <dbReference type="Proteomes" id="UP001433638"/>
    </source>
</evidence>
<keyword evidence="7 8" id="KW-0472">Membrane</keyword>
<feature type="transmembrane region" description="Helical" evidence="8">
    <location>
        <begin position="164"/>
        <end position="185"/>
    </location>
</feature>
<dbReference type="InterPro" id="IPR003004">
    <property type="entry name" value="GspF/PilC"/>
</dbReference>
<proteinExistence type="inferred from homology"/>
<reference evidence="10" key="1">
    <citation type="submission" date="2024-06" db="EMBL/GenBank/DDBJ databases">
        <title>Genome sequence of Vogesella sp. MAHUQ-64.</title>
        <authorList>
            <person name="Huq M.A."/>
        </authorList>
    </citation>
    <scope>NUCLEOTIDE SEQUENCE</scope>
    <source>
        <strain evidence="10">MAHUQ-64</strain>
    </source>
</reference>
<evidence type="ECO:0000256" key="4">
    <source>
        <dbReference type="ARBA" id="ARBA00022519"/>
    </source>
</evidence>
<name>A0ABV1M9A4_9NEIS</name>
<evidence type="ECO:0000256" key="5">
    <source>
        <dbReference type="ARBA" id="ARBA00022692"/>
    </source>
</evidence>
<keyword evidence="6 8" id="KW-1133">Transmembrane helix</keyword>
<evidence type="ECO:0000256" key="2">
    <source>
        <dbReference type="ARBA" id="ARBA00005745"/>
    </source>
</evidence>
<feature type="transmembrane region" description="Helical" evidence="8">
    <location>
        <begin position="270"/>
        <end position="291"/>
    </location>
</feature>
<keyword evidence="4" id="KW-0997">Cell inner membrane</keyword>
<keyword evidence="11" id="KW-1185">Reference proteome</keyword>
<accession>A0ABV1M9A4</accession>
<organism evidence="10 11">
    <name type="scientific">Vogesella oryzagri</name>
    <dbReference type="NCBI Taxonomy" id="3160864"/>
    <lineage>
        <taxon>Bacteria</taxon>
        <taxon>Pseudomonadati</taxon>
        <taxon>Pseudomonadota</taxon>
        <taxon>Betaproteobacteria</taxon>
        <taxon>Neisseriales</taxon>
        <taxon>Chromobacteriaceae</taxon>
        <taxon>Vogesella</taxon>
    </lineage>
</organism>
<comment type="caution">
    <text evidence="10">The sequence shown here is derived from an EMBL/GenBank/DDBJ whole genome shotgun (WGS) entry which is preliminary data.</text>
</comment>
<evidence type="ECO:0000313" key="10">
    <source>
        <dbReference type="EMBL" id="MEQ6292115.1"/>
    </source>
</evidence>
<feature type="domain" description="Type II secretion system protein GspF" evidence="9">
    <location>
        <begin position="266"/>
        <end position="387"/>
    </location>
</feature>
<evidence type="ECO:0000256" key="7">
    <source>
        <dbReference type="ARBA" id="ARBA00023136"/>
    </source>
</evidence>
<dbReference type="RefSeq" id="WP_349589939.1">
    <property type="nucleotide sequence ID" value="NZ_JBEFLD010000009.1"/>
</dbReference>
<comment type="similarity">
    <text evidence="2">Belongs to the GSP F family.</text>
</comment>
<dbReference type="Pfam" id="PF00482">
    <property type="entry name" value="T2SSF"/>
    <property type="match status" value="2"/>
</dbReference>
<evidence type="ECO:0000256" key="8">
    <source>
        <dbReference type="SAM" id="Phobius"/>
    </source>
</evidence>
<keyword evidence="5 8" id="KW-0812">Transmembrane</keyword>
<evidence type="ECO:0000256" key="6">
    <source>
        <dbReference type="ARBA" id="ARBA00022989"/>
    </source>
</evidence>
<protein>
    <submittedName>
        <fullName evidence="10">Type II secretion system F family protein</fullName>
    </submittedName>
</protein>